<evidence type="ECO:0000313" key="2">
    <source>
        <dbReference type="EMBL" id="AUK00281.1"/>
    </source>
</evidence>
<proteinExistence type="predicted"/>
<feature type="compositionally biased region" description="Low complexity" evidence="1">
    <location>
        <begin position="116"/>
        <end position="133"/>
    </location>
</feature>
<gene>
    <name evidence="2" type="ORF">CR538_07505</name>
    <name evidence="3" type="ORF">FJQ40_18500</name>
</gene>
<protein>
    <recommendedName>
        <fullName evidence="6">Helix-turn-helix domain-containing protein</fullName>
    </recommendedName>
</protein>
<evidence type="ECO:0000313" key="4">
    <source>
        <dbReference type="Proteomes" id="UP000234238"/>
    </source>
</evidence>
<feature type="region of interest" description="Disordered" evidence="1">
    <location>
        <begin position="115"/>
        <end position="148"/>
    </location>
</feature>
<name>A0A2I6ZXL1_ECOLX</name>
<dbReference type="Proteomes" id="UP000234238">
    <property type="component" value="Chromosome"/>
</dbReference>
<dbReference type="AlphaFoldDB" id="A0A2I6ZXL1"/>
<feature type="compositionally biased region" description="Basic and acidic residues" evidence="1">
    <location>
        <begin position="134"/>
        <end position="148"/>
    </location>
</feature>
<dbReference type="SUPFAM" id="SSF46785">
    <property type="entry name" value="Winged helix' DNA-binding domain"/>
    <property type="match status" value="1"/>
</dbReference>
<evidence type="ECO:0008006" key="6">
    <source>
        <dbReference type="Google" id="ProtNLM"/>
    </source>
</evidence>
<dbReference type="RefSeq" id="WP_001023815.1">
    <property type="nucleotide sequence ID" value="NZ_BFOQ01000047.1"/>
</dbReference>
<reference evidence="3 5" key="2">
    <citation type="submission" date="2019-06" db="EMBL/GenBank/DDBJ databases">
        <authorList>
            <consortium name="GenomeTrakr network: Whole genome sequencing for foodborne pathogen traceback"/>
        </authorList>
    </citation>
    <scope>NUCLEOTIDE SEQUENCE [LARGE SCALE GENOMIC DNA]</scope>
    <source>
        <strain evidence="3 5">PSU-1847</strain>
    </source>
</reference>
<reference evidence="2 4" key="1">
    <citation type="submission" date="2017-10" db="EMBL/GenBank/DDBJ databases">
        <title>mcr-1 positive E.coli isolates in China.</title>
        <authorList>
            <person name="Li B."/>
            <person name="Wang X."/>
        </authorList>
    </citation>
    <scope>NUCLEOTIDE SEQUENCE [LARGE SCALE GENOMIC DNA]</scope>
    <source>
        <strain evidence="2 4">14EC029</strain>
    </source>
</reference>
<organism evidence="3 5">
    <name type="scientific">Escherichia coli</name>
    <dbReference type="NCBI Taxonomy" id="562"/>
    <lineage>
        <taxon>Bacteria</taxon>
        <taxon>Pseudomonadati</taxon>
        <taxon>Pseudomonadota</taxon>
        <taxon>Gammaproteobacteria</taxon>
        <taxon>Enterobacterales</taxon>
        <taxon>Enterobacteriaceae</taxon>
        <taxon>Escherichia</taxon>
    </lineage>
</organism>
<evidence type="ECO:0000256" key="1">
    <source>
        <dbReference type="SAM" id="MobiDB-lite"/>
    </source>
</evidence>
<evidence type="ECO:0000313" key="3">
    <source>
        <dbReference type="EMBL" id="EFB1699379.1"/>
    </source>
</evidence>
<dbReference type="Proteomes" id="UP000533284">
    <property type="component" value="Unassembled WGS sequence"/>
</dbReference>
<accession>A0A2I6ZXL1</accession>
<dbReference type="InterPro" id="IPR036390">
    <property type="entry name" value="WH_DNA-bd_sf"/>
</dbReference>
<dbReference type="EMBL" id="AASDBN010000042">
    <property type="protein sequence ID" value="EFB1699379.1"/>
    <property type="molecule type" value="Genomic_DNA"/>
</dbReference>
<evidence type="ECO:0000313" key="5">
    <source>
        <dbReference type="Proteomes" id="UP000533284"/>
    </source>
</evidence>
<sequence length="260" mass="29091">MNILPSAYVLQQGESLGKYDLKKIDSIPEEVQNAMRDGLNDIRFNGYRWECNAKTGWVRIAPISSPADAEPESPEQNKEDARAEFMALQGEYLSVKPEGKSDKKSATEIVNELRSKAAAKTSQSAPQPPAQEQKAPEEPEAMRDKETQYQTEEKGIYCSYVCLGAARKAFVRSGCENKAKATAWSVLSSIASAARKQNDGAYVSEVCQAKIADEWGMNRRTVIRQMKILVELGLIEPYGEYVIGQHARKYRMLFQVENAR</sequence>
<dbReference type="EMBL" id="CP024141">
    <property type="protein sequence ID" value="AUK00281.1"/>
    <property type="molecule type" value="Genomic_DNA"/>
</dbReference>